<dbReference type="Gene3D" id="3.90.1200.10">
    <property type="match status" value="1"/>
</dbReference>
<feature type="region of interest" description="Disordered" evidence="1">
    <location>
        <begin position="24"/>
        <end position="51"/>
    </location>
</feature>
<sequence length="359" mass="38814">MTDPRTTLPPQLDADQVAALASAHHHWWRSATPAPRPEHETDDAPLPAPGEVCASRIGSGESFIAWGVVRGGDPALELVVKIPTRPVAQLSHPLGEELRVLAAAPPRLTATPIGSHEPTIDEPLAFVVTTRVPGRRVPAAQWGSDLVAALTRQLARLHVHGGTDAASKVAITDPVASAQQAMEWWRTNEPEAARTLDGLWPLVLQRLESTRPSFELAEQLLVHADASAANVLVDEQGVPRLVDWEWSHRGDPARDLAFIGGQIHADPWFAQLDAQQIQEQVGVYLEARAQLGAPVAGSGTEGAAQVRNAMLQRRDAHLLHEVFFSSAHFAMVAARGGAEADFYARTSASVQQQIRDWLS</sequence>
<dbReference type="InterPro" id="IPR011009">
    <property type="entry name" value="Kinase-like_dom_sf"/>
</dbReference>
<organism evidence="3 4">
    <name type="scientific">Brachybacterium epidermidis</name>
    <dbReference type="NCBI Taxonomy" id="2781983"/>
    <lineage>
        <taxon>Bacteria</taxon>
        <taxon>Bacillati</taxon>
        <taxon>Actinomycetota</taxon>
        <taxon>Actinomycetes</taxon>
        <taxon>Micrococcales</taxon>
        <taxon>Dermabacteraceae</taxon>
        <taxon>Brachybacterium</taxon>
    </lineage>
</organism>
<evidence type="ECO:0000259" key="2">
    <source>
        <dbReference type="Pfam" id="PF01636"/>
    </source>
</evidence>
<dbReference type="InterPro" id="IPR002575">
    <property type="entry name" value="Aminoglycoside_PTrfase"/>
</dbReference>
<protein>
    <submittedName>
        <fullName evidence="3">Aminoglycoside phosphotransferase family protein</fullName>
    </submittedName>
</protein>
<evidence type="ECO:0000256" key="1">
    <source>
        <dbReference type="SAM" id="MobiDB-lite"/>
    </source>
</evidence>
<evidence type="ECO:0000313" key="4">
    <source>
        <dbReference type="Proteomes" id="UP000644727"/>
    </source>
</evidence>
<reference evidence="3 4" key="1">
    <citation type="submission" date="2020-10" db="EMBL/GenBank/DDBJ databases">
        <title>Draft genome and description of Brachybacterium epidermidis sp nov.</title>
        <authorList>
            <person name="Boxberger M."/>
            <person name="La Scola B."/>
        </authorList>
    </citation>
    <scope>NUCLEOTIDE SEQUENCE [LARGE SCALE GENOMIC DNA]</scope>
    <source>
        <strain evidence="3 4">Marseille-Q2903</strain>
    </source>
</reference>
<keyword evidence="4" id="KW-1185">Reference proteome</keyword>
<dbReference type="Pfam" id="PF01636">
    <property type="entry name" value="APH"/>
    <property type="match status" value="1"/>
</dbReference>
<dbReference type="EMBL" id="JADEYR010000024">
    <property type="protein sequence ID" value="MBE9405199.1"/>
    <property type="molecule type" value="Genomic_DNA"/>
</dbReference>
<dbReference type="Proteomes" id="UP000644727">
    <property type="component" value="Unassembled WGS sequence"/>
</dbReference>
<dbReference type="RefSeq" id="WP_193866929.1">
    <property type="nucleotide sequence ID" value="NZ_JADEYR010000024.1"/>
</dbReference>
<dbReference type="SUPFAM" id="SSF56112">
    <property type="entry name" value="Protein kinase-like (PK-like)"/>
    <property type="match status" value="1"/>
</dbReference>
<accession>A0ABR9W425</accession>
<comment type="caution">
    <text evidence="3">The sequence shown here is derived from an EMBL/GenBank/DDBJ whole genome shotgun (WGS) entry which is preliminary data.</text>
</comment>
<feature type="domain" description="Aminoglycoside phosphotransferase" evidence="2">
    <location>
        <begin position="56"/>
        <end position="290"/>
    </location>
</feature>
<gene>
    <name evidence="3" type="ORF">IOE58_13815</name>
</gene>
<name>A0ABR9W425_9MICO</name>
<evidence type="ECO:0000313" key="3">
    <source>
        <dbReference type="EMBL" id="MBE9405199.1"/>
    </source>
</evidence>
<proteinExistence type="predicted"/>